<feature type="compositionally biased region" description="Basic and acidic residues" evidence="1">
    <location>
        <begin position="505"/>
        <end position="518"/>
    </location>
</feature>
<feature type="region of interest" description="Disordered" evidence="1">
    <location>
        <begin position="494"/>
        <end position="522"/>
    </location>
</feature>
<feature type="compositionally biased region" description="Polar residues" evidence="1">
    <location>
        <begin position="450"/>
        <end position="459"/>
    </location>
</feature>
<dbReference type="KEGG" id="mph:MLP_22720"/>
<accession>F5XES0</accession>
<feature type="compositionally biased region" description="Basic and acidic residues" evidence="1">
    <location>
        <begin position="597"/>
        <end position="683"/>
    </location>
</feature>
<keyword evidence="4" id="KW-1185">Reference proteome</keyword>
<dbReference type="OrthoDB" id="9153660at2"/>
<feature type="compositionally biased region" description="Basic and acidic residues" evidence="1">
    <location>
        <begin position="431"/>
        <end position="441"/>
    </location>
</feature>
<dbReference type="eggNOG" id="COG3064">
    <property type="taxonomic scope" value="Bacteria"/>
</dbReference>
<feature type="compositionally biased region" description="Low complexity" evidence="1">
    <location>
        <begin position="164"/>
        <end position="176"/>
    </location>
</feature>
<gene>
    <name evidence="3" type="ordered locus">MLP_22720</name>
</gene>
<feature type="compositionally biased region" description="Low complexity" evidence="1">
    <location>
        <begin position="1360"/>
        <end position="1374"/>
    </location>
</feature>
<evidence type="ECO:0000313" key="4">
    <source>
        <dbReference type="Proteomes" id="UP000007947"/>
    </source>
</evidence>
<feature type="region of interest" description="Disordered" evidence="1">
    <location>
        <begin position="558"/>
        <end position="683"/>
    </location>
</feature>
<dbReference type="HOGENOM" id="CLU_250501_0_0_11"/>
<feature type="compositionally biased region" description="Pro residues" evidence="1">
    <location>
        <begin position="403"/>
        <end position="417"/>
    </location>
</feature>
<feature type="region of interest" description="Disordered" evidence="1">
    <location>
        <begin position="1061"/>
        <end position="1096"/>
    </location>
</feature>
<reference evidence="3 4" key="1">
    <citation type="submission" date="2011-05" db="EMBL/GenBank/DDBJ databases">
        <title>Whole genome sequence of Microlunatus phosphovorus NM-1.</title>
        <authorList>
            <person name="Hosoyama A."/>
            <person name="Sasaki K."/>
            <person name="Harada T."/>
            <person name="Igarashi R."/>
            <person name="Kawakoshi A."/>
            <person name="Sasagawa M."/>
            <person name="Fukada J."/>
            <person name="Nakamura S."/>
            <person name="Katano Y."/>
            <person name="Hanada S."/>
            <person name="Kamagata Y."/>
            <person name="Nakamura N."/>
            <person name="Yamazaki S."/>
            <person name="Fujita N."/>
        </authorList>
    </citation>
    <scope>NUCLEOTIDE SEQUENCE [LARGE SCALE GENOMIC DNA]</scope>
    <source>
        <strain evidence="4">ATCC 700054 / DSM 10555 / JCM 9379 / NBRC 101784 / NCIMB 13414 / VKM Ac-1990 / NM-1</strain>
    </source>
</reference>
<proteinExistence type="predicted"/>
<feature type="region of interest" description="Disordered" evidence="1">
    <location>
        <begin position="1329"/>
        <end position="1390"/>
    </location>
</feature>
<feature type="transmembrane region" description="Helical" evidence="2">
    <location>
        <begin position="943"/>
        <end position="965"/>
    </location>
</feature>
<feature type="region of interest" description="Disordered" evidence="1">
    <location>
        <begin position="1"/>
        <end position="327"/>
    </location>
</feature>
<feature type="compositionally biased region" description="Basic residues" evidence="1">
    <location>
        <begin position="1377"/>
        <end position="1390"/>
    </location>
</feature>
<sequence>MPERALIELPARRSREPEGASTSWSSPAGRRAPVWSRRLDERTPAPEEDDQRQAEPGRVPTWSAGLPKLTDGTGGSEPEPEADLTSAVPHPTPTSEQTTEPASLPNAVPEPAGTTSVGDAGEAVTGSTTVAQESPSSEQESFEDRLDQASPESKEDEEAEAAESESPPATTAGMAAPAPPEENPAPLAEDVPGAEAAAGVEAPVPESAPEPEATSAPEPAEADAEPETIERENVQVEARQEQEGDERVTAEETAEHDQEAAETAAESGQATAGGELSGGERDVGLAGLAEPVETGGSPAGPGGGGGGALPEPPKPAPLPDTSGMSPQAGLGAVAKLKPLQAAQALGGVAAAVDTAAQQEAEQLQALLPIVEVGGDGSGGSAVVQQSEAGTGDKVEKIEGGPSQPTPAPPPAPEPGPAPTAAIRTPTVADSDQGKIRPEDAQRVATAIDSMPTTDPSIDTSAGPAPQLERTGDADPALIGGQHAELDATIAEQRTQGAADLAAPAGEREVRDRSPRVAVERPSIAVPAGASRLTTPADDEAVGIIAEEKQGAQVRAEIAKAQGGMASEQEAHRAKVSEEKTKSDVEIATAKAENARQQQDEKNRVATEVGEARAEWSSEQSAKVKETNDKATQEVARTEAEISKEETKGDQDADAELRKGEVEAREAKQTAERDAAAKKQEAERRKAEESGGIFGWIASKVTSFFNALKDAITKVFDLAKALVKKAIDAAKKAALAVIERARKAVVGLIKAVGAALIALGDVLLAAFPSLRKKWRAFIEDKVRKAEAAVNKLADALKKGITKLLDALGKAFEFLLDLYQKGLLAVVGIAQKAALAAVNAAKAIAAAIGAWVGIIKDIAASPVAWIRNLGAAAIDGVKNHLWKAFKKAVKEWFDAKLEEVLGLGTAIWNVLKNGGIAIADIARMVFEALKSAIPTALIQLLIEKLVAMIIPAAGAVLAIIEGLQAAWGTVQRMLSAFGKFIAFLKAVAKGGAGPQFADLLAAAAIVVIDFVSNWLLRRLVKPASKVGGKIKAIAQKILAKLKKVAKKAVTKLKRAFRKVKKKVTDWRKKRQAHKDAKRGKDPKAEAARRKKAKEQAKQNRLERAVKAIGPAAEAMFRRGVGSLRLKVQLGYWRLRYRLTSLKLESGTLVARVNPSYGLTKAQQLELGAALEPILQAAEAQYLAEYEAAREKEARGEDLSEDDPLRHHSTETQLWFLRAASTGEGVSWGTSKKGARYVGKAAAPNGVEVTSLKHRGKGEQSTTPGDVRANLVTTVIPMRAGRGGDSYHGIAKKERALEISEKTDTILELEGARKAGMSSALDLSWATAEAQVAATPEEKRASTSRRLARENLTTHNPMAPKKAASAASTEASASGASDNKKRKLTKKEKLNKKAIAERKRRVAQIFLRMREMVRTNKDVFGDRSSALAGVAEAFRQWLDARKLSPSASDEQLEALKAKLVVFLKNYKR</sequence>
<feature type="compositionally biased region" description="Basic and acidic residues" evidence="1">
    <location>
        <begin position="228"/>
        <end position="259"/>
    </location>
</feature>
<dbReference type="EMBL" id="AP012204">
    <property type="protein sequence ID" value="BAK35286.1"/>
    <property type="molecule type" value="Genomic_DNA"/>
</dbReference>
<feature type="compositionally biased region" description="Basic and acidic residues" evidence="1">
    <location>
        <begin position="568"/>
        <end position="584"/>
    </location>
</feature>
<feature type="compositionally biased region" description="Acidic residues" evidence="1">
    <location>
        <begin position="154"/>
        <end position="163"/>
    </location>
</feature>
<feature type="compositionally biased region" description="Basic and acidic residues" evidence="1">
    <location>
        <begin position="37"/>
        <end position="55"/>
    </location>
</feature>
<name>F5XES0_MICPN</name>
<feature type="compositionally biased region" description="Gly residues" evidence="1">
    <location>
        <begin position="297"/>
        <end position="308"/>
    </location>
</feature>
<feature type="compositionally biased region" description="Low complexity" evidence="1">
    <location>
        <begin position="184"/>
        <end position="219"/>
    </location>
</feature>
<dbReference type="RefSeq" id="WP_013863158.1">
    <property type="nucleotide sequence ID" value="NC_015635.1"/>
</dbReference>
<feature type="compositionally biased region" description="Basic and acidic residues" evidence="1">
    <location>
        <begin position="1076"/>
        <end position="1096"/>
    </location>
</feature>
<dbReference type="STRING" id="1032480.MLP_22720"/>
<evidence type="ECO:0000256" key="1">
    <source>
        <dbReference type="SAM" id="MobiDB-lite"/>
    </source>
</evidence>
<feature type="compositionally biased region" description="Basic residues" evidence="1">
    <location>
        <begin position="1061"/>
        <end position="1075"/>
    </location>
</feature>
<organism evidence="3 4">
    <name type="scientific">Microlunatus phosphovorus (strain ATCC 700054 / DSM 10555 / JCM 9379 / NBRC 101784 / NCIMB 13414 / VKM Ac-1990 / NM-1)</name>
    <dbReference type="NCBI Taxonomy" id="1032480"/>
    <lineage>
        <taxon>Bacteria</taxon>
        <taxon>Bacillati</taxon>
        <taxon>Actinomycetota</taxon>
        <taxon>Actinomycetes</taxon>
        <taxon>Propionibacteriales</taxon>
        <taxon>Propionibacteriaceae</taxon>
        <taxon>Microlunatus</taxon>
    </lineage>
</organism>
<feature type="region of interest" description="Disordered" evidence="1">
    <location>
        <begin position="372"/>
        <end position="477"/>
    </location>
</feature>
<keyword evidence="2" id="KW-1133">Transmembrane helix</keyword>
<keyword evidence="2" id="KW-0472">Membrane</keyword>
<keyword evidence="2" id="KW-0812">Transmembrane</keyword>
<evidence type="ECO:0000313" key="3">
    <source>
        <dbReference type="EMBL" id="BAK35286.1"/>
    </source>
</evidence>
<protein>
    <submittedName>
        <fullName evidence="3">Uncharacterized protein</fullName>
    </submittedName>
</protein>
<dbReference type="Proteomes" id="UP000007947">
    <property type="component" value="Chromosome"/>
</dbReference>
<feature type="compositionally biased region" description="Basic and acidic residues" evidence="1">
    <location>
        <begin position="1"/>
        <end position="18"/>
    </location>
</feature>
<evidence type="ECO:0000256" key="2">
    <source>
        <dbReference type="SAM" id="Phobius"/>
    </source>
</evidence>
<feature type="transmembrane region" description="Helical" evidence="2">
    <location>
        <begin position="743"/>
        <end position="766"/>
    </location>
</feature>